<dbReference type="RefSeq" id="WP_189640009.1">
    <property type="nucleotide sequence ID" value="NZ_BMZF01000003.1"/>
</dbReference>
<evidence type="ECO:0000256" key="2">
    <source>
        <dbReference type="ARBA" id="ARBA00012438"/>
    </source>
</evidence>
<keyword evidence="4" id="KW-0175">Coiled coil</keyword>
<dbReference type="EC" id="2.7.13.3" evidence="2"/>
<dbReference type="PROSITE" id="PS50109">
    <property type="entry name" value="HIS_KIN"/>
    <property type="match status" value="1"/>
</dbReference>
<feature type="domain" description="Histidine kinase" evidence="5">
    <location>
        <begin position="309"/>
        <end position="517"/>
    </location>
</feature>
<accession>A0ABQ3D046</accession>
<dbReference type="SMART" id="SM00448">
    <property type="entry name" value="REC"/>
    <property type="match status" value="1"/>
</dbReference>
<dbReference type="Pfam" id="PF12860">
    <property type="entry name" value="PAS_7"/>
    <property type="match status" value="1"/>
</dbReference>
<keyword evidence="8" id="KW-1185">Reference proteome</keyword>
<protein>
    <recommendedName>
        <fullName evidence="2">histidine kinase</fullName>
        <ecNumber evidence="2">2.7.13.3</ecNumber>
    </recommendedName>
</protein>
<evidence type="ECO:0000259" key="5">
    <source>
        <dbReference type="PROSITE" id="PS50109"/>
    </source>
</evidence>
<name>A0ABQ3D046_9RHOB</name>
<keyword evidence="7" id="KW-0808">Transferase</keyword>
<dbReference type="EMBL" id="BMZF01000003">
    <property type="protein sequence ID" value="GHA51074.1"/>
    <property type="molecule type" value="Genomic_DNA"/>
</dbReference>
<dbReference type="Proteomes" id="UP000634455">
    <property type="component" value="Unassembled WGS sequence"/>
</dbReference>
<dbReference type="InterPro" id="IPR005467">
    <property type="entry name" value="His_kinase_dom"/>
</dbReference>
<feature type="coiled-coil region" evidence="4">
    <location>
        <begin position="141"/>
        <end position="178"/>
    </location>
</feature>
<gene>
    <name evidence="7" type="ORF">GCM10008927_15460</name>
</gene>
<dbReference type="CDD" id="cd00156">
    <property type="entry name" value="REC"/>
    <property type="match status" value="1"/>
</dbReference>
<dbReference type="InterPro" id="IPR001789">
    <property type="entry name" value="Sig_transdc_resp-reg_receiver"/>
</dbReference>
<evidence type="ECO:0000256" key="3">
    <source>
        <dbReference type="PROSITE-ProRule" id="PRU00169"/>
    </source>
</evidence>
<dbReference type="InterPro" id="IPR004358">
    <property type="entry name" value="Sig_transdc_His_kin-like_C"/>
</dbReference>
<organism evidence="7 8">
    <name type="scientific">Paramylibacter ulvae</name>
    <dbReference type="NCBI Taxonomy" id="1651968"/>
    <lineage>
        <taxon>Bacteria</taxon>
        <taxon>Pseudomonadati</taxon>
        <taxon>Pseudomonadota</taxon>
        <taxon>Alphaproteobacteria</taxon>
        <taxon>Rhodobacterales</taxon>
        <taxon>Paracoccaceae</taxon>
        <taxon>Paramylibacter</taxon>
    </lineage>
</organism>
<dbReference type="Pfam" id="PF00072">
    <property type="entry name" value="Response_reg"/>
    <property type="match status" value="1"/>
</dbReference>
<reference evidence="8" key="1">
    <citation type="journal article" date="2019" name="Int. J. Syst. Evol. Microbiol.">
        <title>The Global Catalogue of Microorganisms (GCM) 10K type strain sequencing project: providing services to taxonomists for standard genome sequencing and annotation.</title>
        <authorList>
            <consortium name="The Broad Institute Genomics Platform"/>
            <consortium name="The Broad Institute Genome Sequencing Center for Infectious Disease"/>
            <person name="Wu L."/>
            <person name="Ma J."/>
        </authorList>
    </citation>
    <scope>NUCLEOTIDE SEQUENCE [LARGE SCALE GENOMIC DNA]</scope>
    <source>
        <strain evidence="8">KCTC 32465</strain>
    </source>
</reference>
<dbReference type="InterPro" id="IPR011006">
    <property type="entry name" value="CheY-like_superfamily"/>
</dbReference>
<evidence type="ECO:0000313" key="7">
    <source>
        <dbReference type="EMBL" id="GHA51074.1"/>
    </source>
</evidence>
<dbReference type="SUPFAM" id="SSF55785">
    <property type="entry name" value="PYP-like sensor domain (PAS domain)"/>
    <property type="match status" value="2"/>
</dbReference>
<proteinExistence type="predicted"/>
<dbReference type="Pfam" id="PF02518">
    <property type="entry name" value="HATPase_c"/>
    <property type="match status" value="1"/>
</dbReference>
<feature type="modified residue" description="4-aspartylphosphate" evidence="3">
    <location>
        <position position="574"/>
    </location>
</feature>
<dbReference type="GO" id="GO:0016301">
    <property type="term" value="F:kinase activity"/>
    <property type="evidence" value="ECO:0007669"/>
    <property type="project" value="UniProtKB-KW"/>
</dbReference>
<dbReference type="Gene3D" id="3.30.450.20">
    <property type="entry name" value="PAS domain"/>
    <property type="match status" value="2"/>
</dbReference>
<comment type="catalytic activity">
    <reaction evidence="1">
        <text>ATP + protein L-histidine = ADP + protein N-phospho-L-histidine.</text>
        <dbReference type="EC" id="2.7.13.3"/>
    </reaction>
</comment>
<evidence type="ECO:0000313" key="8">
    <source>
        <dbReference type="Proteomes" id="UP000634455"/>
    </source>
</evidence>
<evidence type="ECO:0000256" key="1">
    <source>
        <dbReference type="ARBA" id="ARBA00000085"/>
    </source>
</evidence>
<feature type="domain" description="Response regulatory" evidence="6">
    <location>
        <begin position="525"/>
        <end position="639"/>
    </location>
</feature>
<dbReference type="Gene3D" id="3.40.50.2300">
    <property type="match status" value="1"/>
</dbReference>
<dbReference type="PROSITE" id="PS50110">
    <property type="entry name" value="RESPONSE_REGULATORY"/>
    <property type="match status" value="1"/>
</dbReference>
<dbReference type="SMART" id="SM00387">
    <property type="entry name" value="HATPase_c"/>
    <property type="match status" value="1"/>
</dbReference>
<dbReference type="Gene3D" id="3.30.565.10">
    <property type="entry name" value="Histidine kinase-like ATPase, C-terminal domain"/>
    <property type="match status" value="1"/>
</dbReference>
<dbReference type="PANTHER" id="PTHR43065">
    <property type="entry name" value="SENSOR HISTIDINE KINASE"/>
    <property type="match status" value="1"/>
</dbReference>
<comment type="caution">
    <text evidence="7">The sequence shown here is derived from an EMBL/GenBank/DDBJ whole genome shotgun (WGS) entry which is preliminary data.</text>
</comment>
<evidence type="ECO:0000259" key="6">
    <source>
        <dbReference type="PROSITE" id="PS50110"/>
    </source>
</evidence>
<dbReference type="PANTHER" id="PTHR43065:SF49">
    <property type="entry name" value="HISTIDINE KINASE"/>
    <property type="match status" value="1"/>
</dbReference>
<keyword evidence="7" id="KW-0418">Kinase</keyword>
<dbReference type="InterPro" id="IPR035965">
    <property type="entry name" value="PAS-like_dom_sf"/>
</dbReference>
<keyword evidence="3" id="KW-0597">Phosphoprotein</keyword>
<sequence>MKRSRQDIAEMTQSGLNLIKQAISIYDSDLRLVVSNQRFKDMFGLPQNLLERGADFSDTIRYLATSGDYGVVDDVEQFVRERVEQARDFQPHYVERVRDNGMHISVEGSPLRQGGWVTVYTDITEIHRQEDMLRSRSDELNAKLIRRSQELEHTNRALQASITALEEAKRELTETQARTQMTAEMMPAHLAHVDVNGCYTYTNHKLDTVVPNRPHDIIGLHFEQALGTEAYHHIRPQFEDALSGQSNVFEFALRDENRKVRVAFTPEVDTDGEVVGVYLLSMDITAESQAREALTHARRRELTAQLTSGMAHDFANLLTIILGQQNKLESLADLPAPAKEIVETTKAAALRGGALLDGLANLSAQRNLRLGTVEMAKFAKGFSQLAHAAVPENITLDIRNLTDGKTLLLDQGFTQDALLNLVLNAAEAMNGAGVITITIHHVHGDWLEFNVSDTGPGFSAPALENGFAPFFTTKKNNTGRGLGLSTVFDYAKLCDGHAHIGNHENGGFVKIQIPYREAEIVPDGLVLLVEDTDEIRKTVRGYLRAMGHSVIEATSGEEAMELRKIPNITHIVTDLMLAGDMTGLDLAQKLRESDQDTPVLIVTGLPQSNKIHQKARETFPLLGKPFSQEELQHMFQSISK</sequence>
<dbReference type="Gene3D" id="1.10.287.130">
    <property type="match status" value="1"/>
</dbReference>
<dbReference type="SUPFAM" id="SSF55874">
    <property type="entry name" value="ATPase domain of HSP90 chaperone/DNA topoisomerase II/histidine kinase"/>
    <property type="match status" value="1"/>
</dbReference>
<dbReference type="InterPro" id="IPR013656">
    <property type="entry name" value="PAS_4"/>
</dbReference>
<dbReference type="InterPro" id="IPR003594">
    <property type="entry name" value="HATPase_dom"/>
</dbReference>
<dbReference type="Pfam" id="PF08448">
    <property type="entry name" value="PAS_4"/>
    <property type="match status" value="1"/>
</dbReference>
<dbReference type="InterPro" id="IPR036890">
    <property type="entry name" value="HATPase_C_sf"/>
</dbReference>
<dbReference type="SUPFAM" id="SSF52172">
    <property type="entry name" value="CheY-like"/>
    <property type="match status" value="1"/>
</dbReference>
<dbReference type="PRINTS" id="PR00344">
    <property type="entry name" value="BCTRLSENSOR"/>
</dbReference>
<evidence type="ECO:0000256" key="4">
    <source>
        <dbReference type="SAM" id="Coils"/>
    </source>
</evidence>